<organism evidence="3 4">
    <name type="scientific">Candidatus Uhrbacteria bacterium GW2011_GWF2_39_13</name>
    <dbReference type="NCBI Taxonomy" id="1618995"/>
    <lineage>
        <taxon>Bacteria</taxon>
        <taxon>Candidatus Uhriibacteriota</taxon>
    </lineage>
</organism>
<dbReference type="AlphaFoldDB" id="A0A0G0QQK4"/>
<dbReference type="InterPro" id="IPR001434">
    <property type="entry name" value="OmcB-like_DUF11"/>
</dbReference>
<sequence length="608" mass="65843">MTVNRLPKRRSAREIRRQLRSIYEGSDGHVPDLSKLDRGGRSRITRWLLKTIGLLALICAIAWGGFFVFSQTLFQKSETLSLSVEGPSEVKSGEEVSYTFRYENTGDVPIASLGMKLNLPNTFHLYSTVPEPSQAGEWTIGSLSGGSDGAITVTGVFLADVSSSQRLQALFTYKPANFSSNFQDITTQKVEIVDSVLQLSLTGPEKALTGDTSEYVINIQNSGSDPIFNLRVNPRLPENFTLTQSEPALEEGFSYWTIATLEPGTLIAITLKGTYTSTASGEQTLGASVGFVQDEIVYTQSSQEVITDVLGGVVSFSVIVNGSNQNQTADLGETLRISVDYANNGTETVEDLGLTLTLSSDKNLPIDWKLANLGGGTRTGNEIQWNGLGTLSPEESNVIDLGLPLFTKLAQTDADAFTLNVTLALNKIGSIASTRTLEATPITITLNSDVSAHVQARYFSENGTSIGTGSVPPQVGQTTTYRVYWNLSNSLHTLETIRLSTTLPQHVTWMESTDTDIGTLNYNATTRQIIWTIPKLLAELGHAGAWFELAINPSEADIGHFVRLTNTTTVEAKDTVTSEALKKSISEITTELPEDEFAVGKGTVVKAK</sequence>
<keyword evidence="1" id="KW-0812">Transmembrane</keyword>
<dbReference type="EMBL" id="LBWG01000016">
    <property type="protein sequence ID" value="KKR03937.1"/>
    <property type="molecule type" value="Genomic_DNA"/>
</dbReference>
<keyword evidence="1" id="KW-1133">Transmembrane helix</keyword>
<accession>A0A0G0QQK4</accession>
<proteinExistence type="predicted"/>
<protein>
    <recommendedName>
        <fullName evidence="2">DUF11 domain-containing protein</fullName>
    </recommendedName>
</protein>
<evidence type="ECO:0000313" key="3">
    <source>
        <dbReference type="EMBL" id="KKR03937.1"/>
    </source>
</evidence>
<feature type="domain" description="DUF11" evidence="2">
    <location>
        <begin position="205"/>
        <end position="288"/>
    </location>
</feature>
<evidence type="ECO:0000313" key="4">
    <source>
        <dbReference type="Proteomes" id="UP000033935"/>
    </source>
</evidence>
<name>A0A0G0QQK4_9BACT</name>
<gene>
    <name evidence="3" type="ORF">UT30_C0016G0008</name>
</gene>
<dbReference type="Pfam" id="PF01345">
    <property type="entry name" value="DUF11"/>
    <property type="match status" value="1"/>
</dbReference>
<feature type="transmembrane region" description="Helical" evidence="1">
    <location>
        <begin position="47"/>
        <end position="69"/>
    </location>
</feature>
<keyword evidence="1" id="KW-0472">Membrane</keyword>
<comment type="caution">
    <text evidence="3">The sequence shown here is derived from an EMBL/GenBank/DDBJ whole genome shotgun (WGS) entry which is preliminary data.</text>
</comment>
<evidence type="ECO:0000256" key="1">
    <source>
        <dbReference type="SAM" id="Phobius"/>
    </source>
</evidence>
<dbReference type="Proteomes" id="UP000033935">
    <property type="component" value="Unassembled WGS sequence"/>
</dbReference>
<evidence type="ECO:0000259" key="2">
    <source>
        <dbReference type="Pfam" id="PF01345"/>
    </source>
</evidence>
<dbReference type="Gene3D" id="2.60.40.1170">
    <property type="entry name" value="Mu homology domain, subdomain B"/>
    <property type="match status" value="1"/>
</dbReference>
<reference evidence="3 4" key="1">
    <citation type="journal article" date="2015" name="Nature">
        <title>rRNA introns, odd ribosomes, and small enigmatic genomes across a large radiation of phyla.</title>
        <authorList>
            <person name="Brown C.T."/>
            <person name="Hug L.A."/>
            <person name="Thomas B.C."/>
            <person name="Sharon I."/>
            <person name="Castelle C.J."/>
            <person name="Singh A."/>
            <person name="Wilkins M.J."/>
            <person name="Williams K.H."/>
            <person name="Banfield J.F."/>
        </authorList>
    </citation>
    <scope>NUCLEOTIDE SEQUENCE [LARGE SCALE GENOMIC DNA]</scope>
</reference>